<accession>A0A5E4NKY2</accession>
<evidence type="ECO:0000256" key="1">
    <source>
        <dbReference type="SAM" id="SignalP"/>
    </source>
</evidence>
<name>A0A5E4NKY2_9HEMI</name>
<keyword evidence="3" id="KW-1185">Reference proteome</keyword>
<keyword evidence="1" id="KW-0732">Signal</keyword>
<dbReference type="EMBL" id="CABPRJ010002406">
    <property type="protein sequence ID" value="VVC45601.1"/>
    <property type="molecule type" value="Genomic_DNA"/>
</dbReference>
<evidence type="ECO:0000313" key="3">
    <source>
        <dbReference type="Proteomes" id="UP000325440"/>
    </source>
</evidence>
<organism evidence="2 3">
    <name type="scientific">Cinara cedri</name>
    <dbReference type="NCBI Taxonomy" id="506608"/>
    <lineage>
        <taxon>Eukaryota</taxon>
        <taxon>Metazoa</taxon>
        <taxon>Ecdysozoa</taxon>
        <taxon>Arthropoda</taxon>
        <taxon>Hexapoda</taxon>
        <taxon>Insecta</taxon>
        <taxon>Pterygota</taxon>
        <taxon>Neoptera</taxon>
        <taxon>Paraneoptera</taxon>
        <taxon>Hemiptera</taxon>
        <taxon>Sternorrhyncha</taxon>
        <taxon>Aphidomorpha</taxon>
        <taxon>Aphidoidea</taxon>
        <taxon>Aphididae</taxon>
        <taxon>Lachninae</taxon>
        <taxon>Cinara</taxon>
    </lineage>
</organism>
<dbReference type="AlphaFoldDB" id="A0A5E4NKY2"/>
<feature type="signal peptide" evidence="1">
    <location>
        <begin position="1"/>
        <end position="22"/>
    </location>
</feature>
<sequence length="170" mass="17740">MAGLKIIGILFSVLVAKDGAHSCSLPIHITSGASSVYDSTPSSYRTLTSWKTSRGQYRSDSINKIPGPYLLSTPTTPIAAPTTTFTPVTVSQTYLDTVSSTIPEPIITSPGIVAFTSVTESSGPPVASTSVSNFEPIVVEPLHPNSESDLVSTTTIINTSLAAPLQNSTI</sequence>
<gene>
    <name evidence="2" type="ORF">CINCED_3A022415</name>
</gene>
<evidence type="ECO:0008006" key="4">
    <source>
        <dbReference type="Google" id="ProtNLM"/>
    </source>
</evidence>
<feature type="chain" id="PRO_5023081458" description="Insect cuticle protein" evidence="1">
    <location>
        <begin position="23"/>
        <end position="170"/>
    </location>
</feature>
<evidence type="ECO:0000313" key="2">
    <source>
        <dbReference type="EMBL" id="VVC45601.1"/>
    </source>
</evidence>
<dbReference type="Proteomes" id="UP000325440">
    <property type="component" value="Unassembled WGS sequence"/>
</dbReference>
<protein>
    <recommendedName>
        <fullName evidence="4">Insect cuticle protein</fullName>
    </recommendedName>
</protein>
<reference evidence="2 3" key="1">
    <citation type="submission" date="2019-08" db="EMBL/GenBank/DDBJ databases">
        <authorList>
            <person name="Alioto T."/>
            <person name="Alioto T."/>
            <person name="Gomez Garrido J."/>
        </authorList>
    </citation>
    <scope>NUCLEOTIDE SEQUENCE [LARGE SCALE GENOMIC DNA]</scope>
</reference>
<proteinExistence type="predicted"/>